<dbReference type="InterPro" id="IPR017896">
    <property type="entry name" value="4Fe4S_Fe-S-bd"/>
</dbReference>
<dbReference type="PANTHER" id="PTHR42859:SF10">
    <property type="entry name" value="DIMETHYLSULFOXIDE REDUCTASE CHAIN B"/>
    <property type="match status" value="1"/>
</dbReference>
<evidence type="ECO:0000259" key="7">
    <source>
        <dbReference type="PROSITE" id="PS51379"/>
    </source>
</evidence>
<keyword evidence="9" id="KW-1185">Reference proteome</keyword>
<gene>
    <name evidence="8" type="primary">ydhY</name>
    <name evidence="8" type="ORF">MGLY_25090</name>
</gene>
<dbReference type="Pfam" id="PF00037">
    <property type="entry name" value="Fer4"/>
    <property type="match status" value="1"/>
</dbReference>
<dbReference type="PROSITE" id="PS51379">
    <property type="entry name" value="4FE4S_FER_2"/>
    <property type="match status" value="4"/>
</dbReference>
<dbReference type="AlphaFoldDB" id="A0A6I5ZUP8"/>
<dbReference type="RefSeq" id="WP_156274309.1">
    <property type="nucleotide sequence ID" value="NZ_CP046244.1"/>
</dbReference>
<evidence type="ECO:0000313" key="9">
    <source>
        <dbReference type="Proteomes" id="UP000425916"/>
    </source>
</evidence>
<dbReference type="SUPFAM" id="SSF54862">
    <property type="entry name" value="4Fe-4S ferredoxins"/>
    <property type="match status" value="1"/>
</dbReference>
<name>A0A6I5ZUP8_9FIRM</name>
<keyword evidence="6" id="KW-0411">Iron-sulfur</keyword>
<dbReference type="OrthoDB" id="9810688at2"/>
<keyword evidence="2" id="KW-0004">4Fe-4S</keyword>
<reference evidence="8 9" key="1">
    <citation type="submission" date="2019-11" db="EMBL/GenBank/DDBJ databases">
        <title>Genome sequence of Moorella glycerini DSM11254.</title>
        <authorList>
            <person name="Poehlein A."/>
            <person name="Boeer T."/>
            <person name="Daniel R."/>
        </authorList>
    </citation>
    <scope>NUCLEOTIDE SEQUENCE [LARGE SCALE GENOMIC DNA]</scope>
    <source>
        <strain evidence="8 9">DSM 11254</strain>
    </source>
</reference>
<evidence type="ECO:0000256" key="2">
    <source>
        <dbReference type="ARBA" id="ARBA00022485"/>
    </source>
</evidence>
<dbReference type="PANTHER" id="PTHR42859">
    <property type="entry name" value="OXIDOREDUCTASE"/>
    <property type="match status" value="1"/>
</dbReference>
<proteinExistence type="predicted"/>
<keyword evidence="1" id="KW-0813">Transport</keyword>
<keyword evidence="4" id="KW-0249">Electron transport</keyword>
<dbReference type="GO" id="GO:0051539">
    <property type="term" value="F:4 iron, 4 sulfur cluster binding"/>
    <property type="evidence" value="ECO:0007669"/>
    <property type="project" value="UniProtKB-KW"/>
</dbReference>
<dbReference type="EMBL" id="CP046244">
    <property type="protein sequence ID" value="QGP93111.1"/>
    <property type="molecule type" value="Genomic_DNA"/>
</dbReference>
<dbReference type="GO" id="GO:0046872">
    <property type="term" value="F:metal ion binding"/>
    <property type="evidence" value="ECO:0007669"/>
    <property type="project" value="UniProtKB-KW"/>
</dbReference>
<accession>A0A6I5ZUP8</accession>
<dbReference type="InterPro" id="IPR017900">
    <property type="entry name" value="4Fe4S_Fe_S_CS"/>
</dbReference>
<evidence type="ECO:0000256" key="6">
    <source>
        <dbReference type="ARBA" id="ARBA00023014"/>
    </source>
</evidence>
<feature type="domain" description="4Fe-4S ferredoxin-type" evidence="7">
    <location>
        <begin position="74"/>
        <end position="92"/>
    </location>
</feature>
<dbReference type="Gene3D" id="3.30.70.20">
    <property type="match status" value="2"/>
</dbReference>
<dbReference type="Proteomes" id="UP000425916">
    <property type="component" value="Chromosome"/>
</dbReference>
<keyword evidence="3" id="KW-0479">Metal-binding</keyword>
<evidence type="ECO:0000256" key="1">
    <source>
        <dbReference type="ARBA" id="ARBA00022448"/>
    </source>
</evidence>
<dbReference type="InterPro" id="IPR050294">
    <property type="entry name" value="RnfB_subfamily"/>
</dbReference>
<dbReference type="PROSITE" id="PS00198">
    <property type="entry name" value="4FE4S_FER_1"/>
    <property type="match status" value="1"/>
</dbReference>
<feature type="domain" description="4Fe-4S ferredoxin-type" evidence="7">
    <location>
        <begin position="42"/>
        <end position="73"/>
    </location>
</feature>
<feature type="domain" description="4Fe-4S ferredoxin-type" evidence="7">
    <location>
        <begin position="2"/>
        <end position="32"/>
    </location>
</feature>
<protein>
    <submittedName>
        <fullName evidence="8">Putative ferredoxin-like protein YdhY</fullName>
    </submittedName>
</protein>
<keyword evidence="5" id="KW-0408">Iron</keyword>
<sequence length="125" mass="13634">MARLKLNKNFCTGCRTCEYACSLAHGGAYNPEHSRIRLYRTGCLQIEARYCVQCSRPRCVGACPRGAIHKQDEKVTIDPELCDGCGICQGICNRIMLDRATEKAVMCDGCGACVPACPERALALS</sequence>
<evidence type="ECO:0000256" key="3">
    <source>
        <dbReference type="ARBA" id="ARBA00022723"/>
    </source>
</evidence>
<organism evidence="8 9">
    <name type="scientific">Neomoorella glycerini</name>
    <dbReference type="NCBI Taxonomy" id="55779"/>
    <lineage>
        <taxon>Bacteria</taxon>
        <taxon>Bacillati</taxon>
        <taxon>Bacillota</taxon>
        <taxon>Clostridia</taxon>
        <taxon>Neomoorellales</taxon>
        <taxon>Neomoorellaceae</taxon>
        <taxon>Neomoorella</taxon>
    </lineage>
</organism>
<feature type="domain" description="4Fe-4S ferredoxin-type" evidence="7">
    <location>
        <begin position="93"/>
        <end position="125"/>
    </location>
</feature>
<evidence type="ECO:0000256" key="4">
    <source>
        <dbReference type="ARBA" id="ARBA00022982"/>
    </source>
</evidence>
<evidence type="ECO:0000256" key="5">
    <source>
        <dbReference type="ARBA" id="ARBA00023004"/>
    </source>
</evidence>
<evidence type="ECO:0000313" key="8">
    <source>
        <dbReference type="EMBL" id="QGP93111.1"/>
    </source>
</evidence>
<dbReference type="Pfam" id="PF12800">
    <property type="entry name" value="Fer4_4"/>
    <property type="match status" value="2"/>
</dbReference>